<dbReference type="AlphaFoldDB" id="A0A7R9EZI8"/>
<accession>A0A7R9EZI8</accession>
<gene>
    <name evidence="1" type="ORF">TBIB3V08_LOCUS6643</name>
</gene>
<organism evidence="1">
    <name type="scientific">Timema bartmani</name>
    <dbReference type="NCBI Taxonomy" id="61472"/>
    <lineage>
        <taxon>Eukaryota</taxon>
        <taxon>Metazoa</taxon>
        <taxon>Ecdysozoa</taxon>
        <taxon>Arthropoda</taxon>
        <taxon>Hexapoda</taxon>
        <taxon>Insecta</taxon>
        <taxon>Pterygota</taxon>
        <taxon>Neoptera</taxon>
        <taxon>Polyneoptera</taxon>
        <taxon>Phasmatodea</taxon>
        <taxon>Timematodea</taxon>
        <taxon>Timematoidea</taxon>
        <taxon>Timematidae</taxon>
        <taxon>Timema</taxon>
    </lineage>
</organism>
<dbReference type="EMBL" id="OD566571">
    <property type="protein sequence ID" value="CAD7444260.1"/>
    <property type="molecule type" value="Genomic_DNA"/>
</dbReference>
<name>A0A7R9EZI8_9NEOP</name>
<proteinExistence type="predicted"/>
<evidence type="ECO:0000313" key="1">
    <source>
        <dbReference type="EMBL" id="CAD7444260.1"/>
    </source>
</evidence>
<protein>
    <submittedName>
        <fullName evidence="1">Uncharacterized protein</fullName>
    </submittedName>
</protein>
<sequence length="107" mass="12476">MYGVFQHIFLTTCRYVKSLEVKRTAIRLDVCNLLARSHAPWYIWLDPTKVGANLQSYVSCERIHHRLHESIYTSEANNSRTNLFRGMQVGDVIRPVFDEALTITKTY</sequence>
<reference evidence="1" key="1">
    <citation type="submission" date="2020-11" db="EMBL/GenBank/DDBJ databases">
        <authorList>
            <person name="Tran Van P."/>
        </authorList>
    </citation>
    <scope>NUCLEOTIDE SEQUENCE</scope>
</reference>